<dbReference type="STRING" id="6945.B7PGM1"/>
<dbReference type="HOGENOM" id="CLU_2266661_0_0_1"/>
<dbReference type="VEuPathDB" id="VectorBase:ISCW004852"/>
<dbReference type="InParanoid" id="B7PGM1"/>
<evidence type="ECO:0000313" key="5">
    <source>
        <dbReference type="EMBL" id="EEC05743.1"/>
    </source>
</evidence>
<dbReference type="GO" id="GO:0034314">
    <property type="term" value="P:Arp2/3 complex-mediated actin nucleation"/>
    <property type="evidence" value="ECO:0007669"/>
    <property type="project" value="InterPro"/>
</dbReference>
<dbReference type="Pfam" id="PF11945">
    <property type="entry name" value="WASH_WAHD"/>
    <property type="match status" value="1"/>
</dbReference>
<dbReference type="VEuPathDB" id="VectorBase:ISCI004852"/>
<dbReference type="Proteomes" id="UP000001555">
    <property type="component" value="Unassembled WGS sequence"/>
</dbReference>
<evidence type="ECO:0000256" key="1">
    <source>
        <dbReference type="ARBA" id="ARBA00005602"/>
    </source>
</evidence>
<keyword evidence="2" id="KW-0009">Actin-binding</keyword>
<accession>B7PGM1</accession>
<evidence type="ECO:0000256" key="2">
    <source>
        <dbReference type="ARBA" id="ARBA00023203"/>
    </source>
</evidence>
<dbReference type="GO" id="GO:0005769">
    <property type="term" value="C:early endosome"/>
    <property type="evidence" value="ECO:0007669"/>
    <property type="project" value="InterPro"/>
</dbReference>
<dbReference type="GO" id="GO:0071203">
    <property type="term" value="C:WASH complex"/>
    <property type="evidence" value="ECO:0007669"/>
    <property type="project" value="InterPro"/>
</dbReference>
<keyword evidence="3" id="KW-0175">Coiled coil</keyword>
<feature type="coiled-coil region" evidence="3">
    <location>
        <begin position="39"/>
        <end position="66"/>
    </location>
</feature>
<dbReference type="VEuPathDB" id="VectorBase:ISCP_018606"/>
<dbReference type="EnsemblMetazoa" id="ISCW004852-RA">
    <property type="protein sequence ID" value="ISCW004852-PA"/>
    <property type="gene ID" value="ISCW004852"/>
</dbReference>
<sequence length="103" mass="11544">MKFQPYEAVLIPPDLRHDECIVQVADCLDHLDRVTAAVMDGILARVAEYRSRLQDIQARADLARAKISIIRGSSKATKVTVIAFLQHRITSATLKQTSVSLQW</sequence>
<feature type="domain" description="WASH1 WAHD" evidence="4">
    <location>
        <begin position="4"/>
        <end position="80"/>
    </location>
</feature>
<dbReference type="OrthoDB" id="307871at2759"/>
<dbReference type="InterPro" id="IPR028290">
    <property type="entry name" value="WASH1"/>
</dbReference>
<evidence type="ECO:0000313" key="7">
    <source>
        <dbReference type="Proteomes" id="UP000001555"/>
    </source>
</evidence>
<dbReference type="InterPro" id="IPR021854">
    <property type="entry name" value="WASH1_WAHD"/>
</dbReference>
<evidence type="ECO:0000256" key="3">
    <source>
        <dbReference type="SAM" id="Coils"/>
    </source>
</evidence>
<dbReference type="GO" id="GO:0043014">
    <property type="term" value="F:alpha-tubulin binding"/>
    <property type="evidence" value="ECO:0007669"/>
    <property type="project" value="InterPro"/>
</dbReference>
<dbReference type="EMBL" id="DS708614">
    <property type="protein sequence ID" value="EEC05743.1"/>
    <property type="molecule type" value="Genomic_DNA"/>
</dbReference>
<keyword evidence="7" id="KW-1185">Reference proteome</keyword>
<gene>
    <name evidence="5" type="ORF">IscW_ISCW004852</name>
</gene>
<organism>
    <name type="scientific">Ixodes scapularis</name>
    <name type="common">Black-legged tick</name>
    <name type="synonym">Deer tick</name>
    <dbReference type="NCBI Taxonomy" id="6945"/>
    <lineage>
        <taxon>Eukaryota</taxon>
        <taxon>Metazoa</taxon>
        <taxon>Ecdysozoa</taxon>
        <taxon>Arthropoda</taxon>
        <taxon>Chelicerata</taxon>
        <taxon>Arachnida</taxon>
        <taxon>Acari</taxon>
        <taxon>Parasitiformes</taxon>
        <taxon>Ixodida</taxon>
        <taxon>Ixodoidea</taxon>
        <taxon>Ixodidae</taxon>
        <taxon>Ixodinae</taxon>
        <taxon>Ixodes</taxon>
    </lineage>
</organism>
<dbReference type="EMBL" id="ABJB010586899">
    <property type="status" value="NOT_ANNOTATED_CDS"/>
    <property type="molecule type" value="Genomic_DNA"/>
</dbReference>
<evidence type="ECO:0000259" key="4">
    <source>
        <dbReference type="Pfam" id="PF11945"/>
    </source>
</evidence>
<proteinExistence type="inferred from homology"/>
<dbReference type="PANTHER" id="PTHR23331:SF1">
    <property type="entry name" value="WASH COMPLEX SUBUNIT 1"/>
    <property type="match status" value="1"/>
</dbReference>
<reference evidence="6" key="2">
    <citation type="submission" date="2020-05" db="UniProtKB">
        <authorList>
            <consortium name="EnsemblMetazoa"/>
        </authorList>
    </citation>
    <scope>IDENTIFICATION</scope>
    <source>
        <strain evidence="6">wikel</strain>
    </source>
</reference>
<name>B7PGM1_IXOSC</name>
<protein>
    <submittedName>
        <fullName evidence="5 6">Cxyorf1, putative</fullName>
    </submittedName>
</protein>
<comment type="similarity">
    <text evidence="1">Belongs to the WASH1 family.</text>
</comment>
<dbReference type="GO" id="GO:0003779">
    <property type="term" value="F:actin binding"/>
    <property type="evidence" value="ECO:0007669"/>
    <property type="project" value="UniProtKB-KW"/>
</dbReference>
<reference evidence="5 7" key="1">
    <citation type="submission" date="2008-03" db="EMBL/GenBank/DDBJ databases">
        <title>Annotation of Ixodes scapularis.</title>
        <authorList>
            <consortium name="Ixodes scapularis Genome Project Consortium"/>
            <person name="Caler E."/>
            <person name="Hannick L.I."/>
            <person name="Bidwell S."/>
            <person name="Joardar V."/>
            <person name="Thiagarajan M."/>
            <person name="Amedeo P."/>
            <person name="Galinsky K.J."/>
            <person name="Schobel S."/>
            <person name="Inman J."/>
            <person name="Hostetler J."/>
            <person name="Miller J."/>
            <person name="Hammond M."/>
            <person name="Megy K."/>
            <person name="Lawson D."/>
            <person name="Kodira C."/>
            <person name="Sutton G."/>
            <person name="Meyer J."/>
            <person name="Hill C.A."/>
            <person name="Birren B."/>
            <person name="Nene V."/>
            <person name="Collins F."/>
            <person name="Alarcon-Chaidez F."/>
            <person name="Wikel S."/>
            <person name="Strausberg R."/>
        </authorList>
    </citation>
    <scope>NUCLEOTIDE SEQUENCE [LARGE SCALE GENOMIC DNA]</scope>
    <source>
        <strain evidence="7">Wikel</strain>
        <strain evidence="5">Wikel colony</strain>
    </source>
</reference>
<dbReference type="AlphaFoldDB" id="B7PGM1"/>
<evidence type="ECO:0000313" key="6">
    <source>
        <dbReference type="EnsemblMetazoa" id="ISCW004852-PA"/>
    </source>
</evidence>
<dbReference type="PANTHER" id="PTHR23331">
    <property type="entry name" value="CXYORF1"/>
    <property type="match status" value="1"/>
</dbReference>
<dbReference type="PaxDb" id="6945-B7PGM1"/>